<dbReference type="Proteomes" id="UP001497516">
    <property type="component" value="Chromosome 3"/>
</dbReference>
<name>A0AAV2E112_9ROSI</name>
<feature type="compositionally biased region" description="Acidic residues" evidence="1">
    <location>
        <begin position="24"/>
        <end position="37"/>
    </location>
</feature>
<feature type="region of interest" description="Disordered" evidence="1">
    <location>
        <begin position="14"/>
        <end position="39"/>
    </location>
</feature>
<dbReference type="AlphaFoldDB" id="A0AAV2E112"/>
<gene>
    <name evidence="2" type="ORF">LTRI10_LOCUS20989</name>
</gene>
<evidence type="ECO:0000313" key="3">
    <source>
        <dbReference type="Proteomes" id="UP001497516"/>
    </source>
</evidence>
<keyword evidence="3" id="KW-1185">Reference proteome</keyword>
<protein>
    <submittedName>
        <fullName evidence="2">Uncharacterized protein</fullName>
    </submittedName>
</protein>
<accession>A0AAV2E112</accession>
<organism evidence="2 3">
    <name type="scientific">Linum trigynum</name>
    <dbReference type="NCBI Taxonomy" id="586398"/>
    <lineage>
        <taxon>Eukaryota</taxon>
        <taxon>Viridiplantae</taxon>
        <taxon>Streptophyta</taxon>
        <taxon>Embryophyta</taxon>
        <taxon>Tracheophyta</taxon>
        <taxon>Spermatophyta</taxon>
        <taxon>Magnoliopsida</taxon>
        <taxon>eudicotyledons</taxon>
        <taxon>Gunneridae</taxon>
        <taxon>Pentapetalae</taxon>
        <taxon>rosids</taxon>
        <taxon>fabids</taxon>
        <taxon>Malpighiales</taxon>
        <taxon>Linaceae</taxon>
        <taxon>Linum</taxon>
    </lineage>
</organism>
<dbReference type="EMBL" id="OZ034816">
    <property type="protein sequence ID" value="CAL1379472.1"/>
    <property type="molecule type" value="Genomic_DNA"/>
</dbReference>
<proteinExistence type="predicted"/>
<feature type="compositionally biased region" description="Basic and acidic residues" evidence="1">
    <location>
        <begin position="14"/>
        <end position="23"/>
    </location>
</feature>
<evidence type="ECO:0000313" key="2">
    <source>
        <dbReference type="EMBL" id="CAL1379472.1"/>
    </source>
</evidence>
<evidence type="ECO:0000256" key="1">
    <source>
        <dbReference type="SAM" id="MobiDB-lite"/>
    </source>
</evidence>
<reference evidence="2 3" key="1">
    <citation type="submission" date="2024-04" db="EMBL/GenBank/DDBJ databases">
        <authorList>
            <person name="Fracassetti M."/>
        </authorList>
    </citation>
    <scope>NUCLEOTIDE SEQUENCE [LARGE SCALE GENOMIC DNA]</scope>
</reference>
<sequence>MNLIGDVKIEDHSILEDEGRTGGEEGEGFSGEEDDRGEGDWRQCSFHVQADGLLTLPRVATLQPSWDRVCRAWAHQSWSWTGKGEGCEKVFKEIRRFGGLSKWTFRETSPNKVRSKKRPYLCLGHNVFF</sequence>